<proteinExistence type="predicted"/>
<comment type="caution">
    <text evidence="1">The sequence shown here is derived from an EMBL/GenBank/DDBJ whole genome shotgun (WGS) entry which is preliminary data.</text>
</comment>
<evidence type="ECO:0000313" key="2">
    <source>
        <dbReference type="Proteomes" id="UP000489600"/>
    </source>
</evidence>
<dbReference type="Proteomes" id="UP000489600">
    <property type="component" value="Unassembled WGS sequence"/>
</dbReference>
<protein>
    <submittedName>
        <fullName evidence="1">Uncharacterized protein</fullName>
    </submittedName>
</protein>
<keyword evidence="2" id="KW-1185">Reference proteome</keyword>
<dbReference type="OrthoDB" id="1939712at2759"/>
<dbReference type="AlphaFoldDB" id="A0A565CIM9"/>
<sequence length="102" mass="11918">MKISDLCEVNMEEPPAEEVLTDDTRKCFCDTFYWLAKNSQQKSESDNTNSEEFFEVITRNRKQKTESETNSIDRAIANLTFNKMESNMRNLPPPKRLYSIQG</sequence>
<organism evidence="1 2">
    <name type="scientific">Arabis nemorensis</name>
    <dbReference type="NCBI Taxonomy" id="586526"/>
    <lineage>
        <taxon>Eukaryota</taxon>
        <taxon>Viridiplantae</taxon>
        <taxon>Streptophyta</taxon>
        <taxon>Embryophyta</taxon>
        <taxon>Tracheophyta</taxon>
        <taxon>Spermatophyta</taxon>
        <taxon>Magnoliopsida</taxon>
        <taxon>eudicotyledons</taxon>
        <taxon>Gunneridae</taxon>
        <taxon>Pentapetalae</taxon>
        <taxon>rosids</taxon>
        <taxon>malvids</taxon>
        <taxon>Brassicales</taxon>
        <taxon>Brassicaceae</taxon>
        <taxon>Arabideae</taxon>
        <taxon>Arabis</taxon>
    </lineage>
</organism>
<gene>
    <name evidence="1" type="ORF">ANE_LOCUS23971</name>
</gene>
<dbReference type="InterPro" id="IPR039928">
    <property type="entry name" value="LNK"/>
</dbReference>
<dbReference type="GO" id="GO:0007623">
    <property type="term" value="P:circadian rhythm"/>
    <property type="evidence" value="ECO:0007669"/>
    <property type="project" value="InterPro"/>
</dbReference>
<accession>A0A565CIM9</accession>
<reference evidence="1" key="1">
    <citation type="submission" date="2019-07" db="EMBL/GenBank/DDBJ databases">
        <authorList>
            <person name="Dittberner H."/>
        </authorList>
    </citation>
    <scope>NUCLEOTIDE SEQUENCE [LARGE SCALE GENOMIC DNA]</scope>
</reference>
<evidence type="ECO:0000313" key="1">
    <source>
        <dbReference type="EMBL" id="VVB13527.1"/>
    </source>
</evidence>
<name>A0A565CIM9_9BRAS</name>
<dbReference type="PANTHER" id="PTHR33334:SF10">
    <property type="entry name" value="PROTEIN LNK4"/>
    <property type="match status" value="1"/>
</dbReference>
<dbReference type="EMBL" id="CABITT030000008">
    <property type="protein sequence ID" value="VVB13527.1"/>
    <property type="molecule type" value="Genomic_DNA"/>
</dbReference>
<dbReference type="PANTHER" id="PTHR33334">
    <property type="entry name" value="PROTEIN LNK1"/>
    <property type="match status" value="1"/>
</dbReference>
<dbReference type="GO" id="GO:0006355">
    <property type="term" value="P:regulation of DNA-templated transcription"/>
    <property type="evidence" value="ECO:0007669"/>
    <property type="project" value="InterPro"/>
</dbReference>